<dbReference type="AlphaFoldDB" id="A0A0D3FUL9"/>
<dbReference type="EnsemblPlants" id="OBART04G08840.1">
    <property type="protein sequence ID" value="OBART04G08840.1"/>
    <property type="gene ID" value="OBART04G08840"/>
</dbReference>
<name>A0A0D3FUL9_9ORYZ</name>
<evidence type="ECO:0000256" key="1">
    <source>
        <dbReference type="SAM" id="MobiDB-lite"/>
    </source>
</evidence>
<reference evidence="2" key="1">
    <citation type="journal article" date="2009" name="Rice">
        <title>De Novo Next Generation Sequencing of Plant Genomes.</title>
        <authorList>
            <person name="Rounsley S."/>
            <person name="Marri P.R."/>
            <person name="Yu Y."/>
            <person name="He R."/>
            <person name="Sisneros N."/>
            <person name="Goicoechea J.L."/>
            <person name="Lee S.J."/>
            <person name="Angelova A."/>
            <person name="Kudrna D."/>
            <person name="Luo M."/>
            <person name="Affourtit J."/>
            <person name="Desany B."/>
            <person name="Knight J."/>
            <person name="Niazi F."/>
            <person name="Egholm M."/>
            <person name="Wing R.A."/>
        </authorList>
    </citation>
    <scope>NUCLEOTIDE SEQUENCE [LARGE SCALE GENOMIC DNA]</scope>
    <source>
        <strain evidence="2">cv. IRGC 105608</strain>
    </source>
</reference>
<keyword evidence="3" id="KW-1185">Reference proteome</keyword>
<accession>A0A0D3FUL9</accession>
<evidence type="ECO:0000313" key="3">
    <source>
        <dbReference type="Proteomes" id="UP000026960"/>
    </source>
</evidence>
<protein>
    <submittedName>
        <fullName evidence="2">Uncharacterized protein</fullName>
    </submittedName>
</protein>
<dbReference type="PaxDb" id="65489-OBART04G08840.1"/>
<proteinExistence type="predicted"/>
<feature type="region of interest" description="Disordered" evidence="1">
    <location>
        <begin position="15"/>
        <end position="46"/>
    </location>
</feature>
<evidence type="ECO:0000313" key="2">
    <source>
        <dbReference type="EnsemblPlants" id="OBART04G08840.1"/>
    </source>
</evidence>
<dbReference type="HOGENOM" id="CLU_166386_0_0_1"/>
<dbReference type="Gramene" id="OBART04G08840.1">
    <property type="protein sequence ID" value="OBART04G08840.1"/>
    <property type="gene ID" value="OBART04G08840"/>
</dbReference>
<organism evidence="2">
    <name type="scientific">Oryza barthii</name>
    <dbReference type="NCBI Taxonomy" id="65489"/>
    <lineage>
        <taxon>Eukaryota</taxon>
        <taxon>Viridiplantae</taxon>
        <taxon>Streptophyta</taxon>
        <taxon>Embryophyta</taxon>
        <taxon>Tracheophyta</taxon>
        <taxon>Spermatophyta</taxon>
        <taxon>Magnoliopsida</taxon>
        <taxon>Liliopsida</taxon>
        <taxon>Poales</taxon>
        <taxon>Poaceae</taxon>
        <taxon>BOP clade</taxon>
        <taxon>Oryzoideae</taxon>
        <taxon>Oryzeae</taxon>
        <taxon>Oryzinae</taxon>
        <taxon>Oryza</taxon>
    </lineage>
</organism>
<dbReference type="Proteomes" id="UP000026960">
    <property type="component" value="Chromosome 4"/>
</dbReference>
<sequence length="120" mass="13397">MAAVAAAIWRRGGGLGRRPRGRRPEKRVASVAMGRHGGDGSGVGDESGWRIQRLERATMAAVAAAVSQICFEFYFVNVHLKNSTELWLVGGRLWLSYLAICINSRHRLLFEKYPRRKNAT</sequence>
<reference evidence="2" key="2">
    <citation type="submission" date="2015-03" db="UniProtKB">
        <authorList>
            <consortium name="EnsemblPlants"/>
        </authorList>
    </citation>
    <scope>IDENTIFICATION</scope>
</reference>